<organism evidence="1 2">
    <name type="scientific">Melastoma candidum</name>
    <dbReference type="NCBI Taxonomy" id="119954"/>
    <lineage>
        <taxon>Eukaryota</taxon>
        <taxon>Viridiplantae</taxon>
        <taxon>Streptophyta</taxon>
        <taxon>Embryophyta</taxon>
        <taxon>Tracheophyta</taxon>
        <taxon>Spermatophyta</taxon>
        <taxon>Magnoliopsida</taxon>
        <taxon>eudicotyledons</taxon>
        <taxon>Gunneridae</taxon>
        <taxon>Pentapetalae</taxon>
        <taxon>rosids</taxon>
        <taxon>malvids</taxon>
        <taxon>Myrtales</taxon>
        <taxon>Melastomataceae</taxon>
        <taxon>Melastomatoideae</taxon>
        <taxon>Melastomateae</taxon>
        <taxon>Melastoma</taxon>
    </lineage>
</organism>
<keyword evidence="2" id="KW-1185">Reference proteome</keyword>
<comment type="caution">
    <text evidence="1">The sequence shown here is derived from an EMBL/GenBank/DDBJ whole genome shotgun (WGS) entry which is preliminary data.</text>
</comment>
<accession>A0ACB9RBZ1</accession>
<reference evidence="2" key="1">
    <citation type="journal article" date="2023" name="Front. Plant Sci.">
        <title>Chromosomal-level genome assembly of Melastoma candidum provides insights into trichome evolution.</title>
        <authorList>
            <person name="Zhong Y."/>
            <person name="Wu W."/>
            <person name="Sun C."/>
            <person name="Zou P."/>
            <person name="Liu Y."/>
            <person name="Dai S."/>
            <person name="Zhou R."/>
        </authorList>
    </citation>
    <scope>NUCLEOTIDE SEQUENCE [LARGE SCALE GENOMIC DNA]</scope>
</reference>
<dbReference type="EMBL" id="CM042883">
    <property type="protein sequence ID" value="KAI4373492.1"/>
    <property type="molecule type" value="Genomic_DNA"/>
</dbReference>
<evidence type="ECO:0000313" key="1">
    <source>
        <dbReference type="EMBL" id="KAI4373492.1"/>
    </source>
</evidence>
<protein>
    <submittedName>
        <fullName evidence="1">Uncharacterized protein</fullName>
    </submittedName>
</protein>
<dbReference type="Proteomes" id="UP001057402">
    <property type="component" value="Chromosome 4"/>
</dbReference>
<gene>
    <name evidence="1" type="ORF">MLD38_011613</name>
</gene>
<proteinExistence type="predicted"/>
<sequence>MMRAGAVLFLVWVLAISRFSDGYYPRDSYLIDCGSSSNTTVGGRVFVADSLTLKLLSTSLNVLARASGSAGSSDVSQLYQTARIFTSTSTYTFSISQGGRHWIRLHFAPFDFNGYKMSMANFAVSAGGFVLLSDFSTTSTVMKEFSLNVTSGTLRVIITPSSNSIAFLNALEVVSLSDTLIQDSASLLPSGKYQGLLQTAIETVWRINMGGPTVSSGNDTLSRTWIPDQSFIVSHNLATNSSNIGAVNYVSGGPTPDTAPSTVYGTCTEMNSAGNPNSNFNVTWEFDVNVGFQHLVRFHFCDIVSKALNQLYFNVYMDTSSVVTDLDLSTLSFNVLGAPYYLDLVTSISASNKMRVIVGPYTANGAYPNAILNGLEIMKLNNSVGSLSGDTGVSPSGGAGGNNTGVIVGVVVGVLCSVIFAGFILLYCRRRQQRLASQGLSKSWIPLSTNGGTSHTMGSKYSNGTTITVASNLWYRFQFVAVQDATNNFDESWVIGIGGFGKVYRGEFVDGTKVAVKRGNVHSQQGLAEFRTEIEMLSQFRHRHLVSLIGYCDEKNEMILIYEYMENGTLKSHLYGSGLPSLSWKERLEICIGAARGLHYLHTGYAKAVIHRDVKSANILLDENLMAKVADFGLSKTGPEIDQTHVSTAVKGSFGYLDPEYFRRQQLTEKSDVYSFGVVLLEVLCARPVIDLTLPREKVNLAEWAMKWQKKGQLVQIIDPTLVGKIKPDSLRKYGETAEKCLADFGVDRPSMGDVLWNLEYALQLQEAVIPGDPEENSANMIGELSPLVNNFSREDTSISTTQFEVSSVDDLSMSKVFSQLVKSEGR</sequence>
<evidence type="ECO:0000313" key="2">
    <source>
        <dbReference type="Proteomes" id="UP001057402"/>
    </source>
</evidence>
<name>A0ACB9RBZ1_9MYRT</name>